<keyword evidence="17" id="KW-0170">Cobalt</keyword>
<comment type="cofactor">
    <cofactor evidence="3">
        <name>methylcob(III)alamin</name>
        <dbReference type="ChEBI" id="CHEBI:28115"/>
    </cofactor>
</comment>
<keyword evidence="10" id="KW-0028">Amino-acid biosynthesis</keyword>
<evidence type="ECO:0000256" key="16">
    <source>
        <dbReference type="ARBA" id="ARBA00023167"/>
    </source>
</evidence>
<evidence type="ECO:0000256" key="5">
    <source>
        <dbReference type="ARBA" id="ARBA00010398"/>
    </source>
</evidence>
<dbReference type="Gene3D" id="1.10.1240.10">
    <property type="entry name" value="Methionine synthase domain"/>
    <property type="match status" value="1"/>
</dbReference>
<dbReference type="CDD" id="cd02070">
    <property type="entry name" value="corrinoid_protein_B12-BD"/>
    <property type="match status" value="1"/>
</dbReference>
<keyword evidence="11" id="KW-0846">Cobalamin</keyword>
<evidence type="ECO:0000256" key="15">
    <source>
        <dbReference type="ARBA" id="ARBA00022833"/>
    </source>
</evidence>
<dbReference type="InterPro" id="IPR011005">
    <property type="entry name" value="Dihydropteroate_synth-like_sf"/>
</dbReference>
<feature type="binding site" evidence="20">
    <location>
        <position position="274"/>
    </location>
    <ligand>
        <name>Zn(2+)</name>
        <dbReference type="ChEBI" id="CHEBI:29105"/>
    </ligand>
</feature>
<feature type="domain" description="Pterin-binding" evidence="22">
    <location>
        <begin position="316"/>
        <end position="560"/>
    </location>
</feature>
<dbReference type="InterPro" id="IPR036594">
    <property type="entry name" value="Meth_synthase_dom"/>
</dbReference>
<name>A0A1V1I456_9FIRM</name>
<comment type="similarity">
    <text evidence="5">Belongs to the vitamin-B12 dependent methionine synthase family.</text>
</comment>
<evidence type="ECO:0000256" key="18">
    <source>
        <dbReference type="ARBA" id="ARBA00025552"/>
    </source>
</evidence>
<evidence type="ECO:0000313" key="26">
    <source>
        <dbReference type="Proteomes" id="UP000245622"/>
    </source>
</evidence>
<dbReference type="SUPFAM" id="SSF51717">
    <property type="entry name" value="Dihydropteroate synthetase-like"/>
    <property type="match status" value="1"/>
</dbReference>
<dbReference type="Pfam" id="PF02607">
    <property type="entry name" value="B12-binding_2"/>
    <property type="match status" value="1"/>
</dbReference>
<dbReference type="RefSeq" id="WP_180702460.1">
    <property type="nucleotide sequence ID" value="NZ_CAONDH010000008.1"/>
</dbReference>
<dbReference type="PROSITE" id="PS50970">
    <property type="entry name" value="HCY"/>
    <property type="match status" value="1"/>
</dbReference>
<feature type="domain" description="B12-binding" evidence="23">
    <location>
        <begin position="676"/>
        <end position="796"/>
    </location>
</feature>
<evidence type="ECO:0000256" key="9">
    <source>
        <dbReference type="ARBA" id="ARBA00022603"/>
    </source>
</evidence>
<dbReference type="Gene3D" id="3.20.20.20">
    <property type="entry name" value="Dihydropteroate synthase-like"/>
    <property type="match status" value="1"/>
</dbReference>
<sequence>MDVREYIKNNILIFDGAMGTMLQQKGLQIGENPEVFGFKNPDKLIDIHRLYLEAGSNVITTNTFGANELKLDKLGYTVEEIVDNAVNMAKMAIEKSDKSKPRFVALDLGPIGEMLEPIGTLSFDRAYEIFKRQAIQGEKSGANLIIIETMMDLYEAKAAVLAAKENTNLPVFCTMTFDENGRSFTGCMPESMVATIEGLGVDAIGVNCSLGPKQLMPIVEKISKMATVPIIVQANAGLPEIVNGQAIYNVDAEEFFIGVEKFAQLGASIIGGCCGTNPEFIKKISENISILKKVEIEKNNSCVVCSPSKFIEIKAPTVIGERINPTGRKLLKESLINENLDYVINLGLEQIEGGADILNVNIGLPNIDEKRMMPKVIKEIQSVIDVPLQVDSSNIEALEQGLRYYNGKTIANSVNGKEELLNAILPIVKKYGACIVGLTLDEKGIPSTAEGRFKIAEKIVNKALSYGIKREDIFIDCLSLTVSAQQEEALETLKCIKMVKEKLGVKTILGVSNISFGVPNRRALNNTYLNLALSAGLDLPIINPNEEGIMETINAFKVINNIDKGCVKYIEKYSDCKQNNIIKATNDRKNDLSLESIVEHGLKENAKDATLNLLKEYDENYVLDEVLIPSLDMVGKKYDKGEIFLPQLIQSAETVKVSLNTIKETLAKNNTNIVSKGKIIVATVKGDIHDIGKNIVKIMLENYGYEVIDLGKDVPIEEVVNHSKKNNIQLVGLSALMTTTVHSMKETIDALRKEGLNTKVFVGGAVLTEEYAKDMGADYYSKDAKSAVEIAKLNFN</sequence>
<evidence type="ECO:0000256" key="3">
    <source>
        <dbReference type="ARBA" id="ARBA00001956"/>
    </source>
</evidence>
<keyword evidence="15 20" id="KW-0862">Zinc</keyword>
<evidence type="ECO:0000259" key="22">
    <source>
        <dbReference type="PROSITE" id="PS50972"/>
    </source>
</evidence>
<dbReference type="SUPFAM" id="SSF82282">
    <property type="entry name" value="Homocysteine S-methyltransferase"/>
    <property type="match status" value="1"/>
</dbReference>
<dbReference type="PROSITE" id="PS50972">
    <property type="entry name" value="PTERIN_BINDING"/>
    <property type="match status" value="1"/>
</dbReference>
<comment type="cofactor">
    <cofactor evidence="2 20">
        <name>Zn(2+)</name>
        <dbReference type="ChEBI" id="CHEBI:29105"/>
    </cofactor>
</comment>
<dbReference type="PROSITE" id="PS51332">
    <property type="entry name" value="B12_BINDING"/>
    <property type="match status" value="1"/>
</dbReference>
<dbReference type="GO" id="GO:0005829">
    <property type="term" value="C:cytosol"/>
    <property type="evidence" value="ECO:0007669"/>
    <property type="project" value="TreeGrafter"/>
</dbReference>
<dbReference type="GO" id="GO:0032259">
    <property type="term" value="P:methylation"/>
    <property type="evidence" value="ECO:0007669"/>
    <property type="project" value="UniProtKB-KW"/>
</dbReference>
<evidence type="ECO:0000256" key="19">
    <source>
        <dbReference type="ARBA" id="ARBA00031040"/>
    </source>
</evidence>
<dbReference type="InterPro" id="IPR017215">
    <property type="entry name" value="MetH_bac"/>
</dbReference>
<comment type="function">
    <text evidence="18">Catalyzes the transfer of a methyl group from methyl-cobalamin to homocysteine, yielding enzyme-bound cob(I)alamin and methionine. Subsequently, remethylates the cofactor using methyltetrahydrofolate.</text>
</comment>
<proteinExistence type="inferred from homology"/>
<dbReference type="UniPathway" id="UPA00051">
    <property type="reaction ID" value="UER00081"/>
</dbReference>
<evidence type="ECO:0000256" key="20">
    <source>
        <dbReference type="PROSITE-ProRule" id="PRU00333"/>
    </source>
</evidence>
<dbReference type="InterPro" id="IPR006158">
    <property type="entry name" value="Cobalamin-bd"/>
</dbReference>
<keyword evidence="12 20" id="KW-0808">Transferase</keyword>
<dbReference type="PANTHER" id="PTHR45833:SF1">
    <property type="entry name" value="METHIONINE SYNTHASE"/>
    <property type="match status" value="1"/>
</dbReference>
<keyword evidence="14 20" id="KW-0479">Metal-binding</keyword>
<dbReference type="NCBIfam" id="NF005719">
    <property type="entry name" value="PRK07535.1"/>
    <property type="match status" value="1"/>
</dbReference>
<dbReference type="InterPro" id="IPR050554">
    <property type="entry name" value="Met_Synthase/Corrinoid"/>
</dbReference>
<evidence type="ECO:0000256" key="12">
    <source>
        <dbReference type="ARBA" id="ARBA00022679"/>
    </source>
</evidence>
<evidence type="ECO:0000256" key="10">
    <source>
        <dbReference type="ARBA" id="ARBA00022605"/>
    </source>
</evidence>
<protein>
    <recommendedName>
        <fullName evidence="8">Methionine synthase</fullName>
        <ecNumber evidence="7">2.1.1.13</ecNumber>
    </recommendedName>
    <alternativeName>
        <fullName evidence="19">5-methyltetrahydrofolate--homocysteine methyltransferase</fullName>
    </alternativeName>
</protein>
<dbReference type="GO" id="GO:0050667">
    <property type="term" value="P:homocysteine metabolic process"/>
    <property type="evidence" value="ECO:0007669"/>
    <property type="project" value="TreeGrafter"/>
</dbReference>
<reference evidence="25 26" key="1">
    <citation type="submission" date="2014-04" db="EMBL/GenBank/DDBJ databases">
        <authorList>
            <person name="Hornung B.V."/>
        </authorList>
    </citation>
    <scope>NUCLEOTIDE SEQUENCE [LARGE SCALE GENOMIC DNA]</scope>
    <source>
        <strain evidence="25 26">CRIB</strain>
    </source>
</reference>
<feature type="binding site" evidence="20">
    <location>
        <position position="273"/>
    </location>
    <ligand>
        <name>Zn(2+)</name>
        <dbReference type="ChEBI" id="CHEBI:29105"/>
    </ligand>
</feature>
<evidence type="ECO:0000313" key="25">
    <source>
        <dbReference type="EMBL" id="CED94980.1"/>
    </source>
</evidence>
<dbReference type="PIRSF" id="PIRSF037472">
    <property type="entry name" value="DHPS_mtfrase"/>
    <property type="match status" value="1"/>
</dbReference>
<evidence type="ECO:0000259" key="21">
    <source>
        <dbReference type="PROSITE" id="PS50970"/>
    </source>
</evidence>
<feature type="domain" description="Hcy-binding" evidence="21">
    <location>
        <begin position="1"/>
        <end position="288"/>
    </location>
</feature>
<dbReference type="AlphaFoldDB" id="A0A1V1I456"/>
<evidence type="ECO:0000256" key="4">
    <source>
        <dbReference type="ARBA" id="ARBA00005178"/>
    </source>
</evidence>
<dbReference type="Proteomes" id="UP000245622">
    <property type="component" value="Chromosome 1"/>
</dbReference>
<dbReference type="PANTHER" id="PTHR45833">
    <property type="entry name" value="METHIONINE SYNTHASE"/>
    <property type="match status" value="1"/>
</dbReference>
<evidence type="ECO:0000259" key="24">
    <source>
        <dbReference type="PROSITE" id="PS51337"/>
    </source>
</evidence>
<evidence type="ECO:0000259" key="23">
    <source>
        <dbReference type="PROSITE" id="PS51332"/>
    </source>
</evidence>
<dbReference type="PROSITE" id="PS51337">
    <property type="entry name" value="B12_BINDING_NTER"/>
    <property type="match status" value="1"/>
</dbReference>
<dbReference type="InterPro" id="IPR036589">
    <property type="entry name" value="HCY_dom_sf"/>
</dbReference>
<evidence type="ECO:0000256" key="11">
    <source>
        <dbReference type="ARBA" id="ARBA00022628"/>
    </source>
</evidence>
<dbReference type="SMART" id="SM01018">
    <property type="entry name" value="B12-binding_2"/>
    <property type="match status" value="1"/>
</dbReference>
<evidence type="ECO:0000256" key="14">
    <source>
        <dbReference type="ARBA" id="ARBA00022723"/>
    </source>
</evidence>
<evidence type="ECO:0000256" key="2">
    <source>
        <dbReference type="ARBA" id="ARBA00001947"/>
    </source>
</evidence>
<dbReference type="GeneID" id="82206447"/>
<keyword evidence="9 20" id="KW-0489">Methyltransferase</keyword>
<comment type="pathway">
    <text evidence="4">Amino-acid biosynthesis; L-methionine biosynthesis via de novo pathway; L-methionine from L-homocysteine (MetH route): step 1/1.</text>
</comment>
<comment type="similarity">
    <text evidence="6">Belongs to the methylamine corrinoid protein family.</text>
</comment>
<dbReference type="GO" id="GO:0008705">
    <property type="term" value="F:methionine synthase activity"/>
    <property type="evidence" value="ECO:0007669"/>
    <property type="project" value="UniProtKB-EC"/>
</dbReference>
<dbReference type="FunFam" id="3.40.50.280:FF:000003">
    <property type="entry name" value="Dimethylamine methyltransferase corrinoid protein"/>
    <property type="match status" value="1"/>
</dbReference>
<dbReference type="Gene3D" id="3.20.20.330">
    <property type="entry name" value="Homocysteine-binding-like domain"/>
    <property type="match status" value="1"/>
</dbReference>
<evidence type="ECO:0000256" key="13">
    <source>
        <dbReference type="ARBA" id="ARBA00022691"/>
    </source>
</evidence>
<feature type="binding site" evidence="20">
    <location>
        <position position="208"/>
    </location>
    <ligand>
        <name>Zn(2+)</name>
        <dbReference type="ChEBI" id="CHEBI:29105"/>
    </ligand>
</feature>
<dbReference type="Pfam" id="PF02310">
    <property type="entry name" value="B12-binding"/>
    <property type="match status" value="1"/>
</dbReference>
<dbReference type="Pfam" id="PF00809">
    <property type="entry name" value="Pterin_bind"/>
    <property type="match status" value="1"/>
</dbReference>
<feature type="domain" description="B12-binding N-terminal" evidence="24">
    <location>
        <begin position="581"/>
        <end position="674"/>
    </location>
</feature>
<dbReference type="SUPFAM" id="SSF52242">
    <property type="entry name" value="Cobalamin (vitamin B12)-binding domain"/>
    <property type="match status" value="1"/>
</dbReference>
<dbReference type="Gene3D" id="3.40.50.280">
    <property type="entry name" value="Cobalamin-binding domain"/>
    <property type="match status" value="1"/>
</dbReference>
<evidence type="ECO:0000256" key="6">
    <source>
        <dbReference type="ARBA" id="ARBA00010854"/>
    </source>
</evidence>
<dbReference type="KEGG" id="ril:CRIB_2384"/>
<dbReference type="EC" id="2.1.1.13" evidence="7"/>
<dbReference type="GO" id="GO:0046653">
    <property type="term" value="P:tetrahydrofolate metabolic process"/>
    <property type="evidence" value="ECO:0007669"/>
    <property type="project" value="TreeGrafter"/>
</dbReference>
<dbReference type="Pfam" id="PF02574">
    <property type="entry name" value="S-methyl_trans"/>
    <property type="match status" value="1"/>
</dbReference>
<dbReference type="GO" id="GO:0046872">
    <property type="term" value="F:metal ion binding"/>
    <property type="evidence" value="ECO:0007669"/>
    <property type="project" value="UniProtKB-KW"/>
</dbReference>
<dbReference type="SUPFAM" id="SSF47644">
    <property type="entry name" value="Methionine synthase domain"/>
    <property type="match status" value="1"/>
</dbReference>
<dbReference type="InterPro" id="IPR003726">
    <property type="entry name" value="HCY_dom"/>
</dbReference>
<evidence type="ECO:0000256" key="8">
    <source>
        <dbReference type="ARBA" id="ARBA00013998"/>
    </source>
</evidence>
<keyword evidence="26" id="KW-1185">Reference proteome</keyword>
<evidence type="ECO:0000256" key="7">
    <source>
        <dbReference type="ARBA" id="ARBA00012032"/>
    </source>
</evidence>
<evidence type="ECO:0000256" key="17">
    <source>
        <dbReference type="ARBA" id="ARBA00023285"/>
    </source>
</evidence>
<evidence type="ECO:0000256" key="1">
    <source>
        <dbReference type="ARBA" id="ARBA00001700"/>
    </source>
</evidence>
<gene>
    <name evidence="25" type="ORF">CRIB_2384</name>
</gene>
<dbReference type="GO" id="GO:0031419">
    <property type="term" value="F:cobalamin binding"/>
    <property type="evidence" value="ECO:0007669"/>
    <property type="project" value="UniProtKB-KW"/>
</dbReference>
<dbReference type="InterPro" id="IPR000489">
    <property type="entry name" value="Pterin-binding_dom"/>
</dbReference>
<dbReference type="EMBL" id="LN555523">
    <property type="protein sequence ID" value="CED94980.1"/>
    <property type="molecule type" value="Genomic_DNA"/>
</dbReference>
<dbReference type="InterPro" id="IPR036724">
    <property type="entry name" value="Cobalamin-bd_sf"/>
</dbReference>
<keyword evidence="16" id="KW-0486">Methionine biosynthesis</keyword>
<keyword evidence="13" id="KW-0949">S-adenosyl-L-methionine</keyword>
<accession>A0A1V1I456</accession>
<dbReference type="InterPro" id="IPR003759">
    <property type="entry name" value="Cbl-bd_cap"/>
</dbReference>
<organism evidence="25 26">
    <name type="scientific">Romboutsia ilealis</name>
    <dbReference type="NCBI Taxonomy" id="1115758"/>
    <lineage>
        <taxon>Bacteria</taxon>
        <taxon>Bacillati</taxon>
        <taxon>Bacillota</taxon>
        <taxon>Clostridia</taxon>
        <taxon>Peptostreptococcales</taxon>
        <taxon>Peptostreptococcaceae</taxon>
        <taxon>Romboutsia</taxon>
    </lineage>
</organism>
<comment type="catalytic activity">
    <reaction evidence="1">
        <text>(6S)-5-methyl-5,6,7,8-tetrahydrofolate + L-homocysteine = (6S)-5,6,7,8-tetrahydrofolate + L-methionine</text>
        <dbReference type="Rhea" id="RHEA:11172"/>
        <dbReference type="ChEBI" id="CHEBI:18608"/>
        <dbReference type="ChEBI" id="CHEBI:57453"/>
        <dbReference type="ChEBI" id="CHEBI:57844"/>
        <dbReference type="ChEBI" id="CHEBI:58199"/>
        <dbReference type="EC" id="2.1.1.13"/>
    </reaction>
</comment>